<dbReference type="PANTHER" id="PTHR30572:SF4">
    <property type="entry name" value="ABC TRANSPORTER PERMEASE YTRF"/>
    <property type="match status" value="1"/>
</dbReference>
<feature type="transmembrane region" description="Helical" evidence="7">
    <location>
        <begin position="406"/>
        <end position="431"/>
    </location>
</feature>
<comment type="similarity">
    <text evidence="6">Belongs to the ABC-4 integral membrane protein family.</text>
</comment>
<feature type="transmembrane region" description="Helical" evidence="7">
    <location>
        <begin position="314"/>
        <end position="340"/>
    </location>
</feature>
<keyword evidence="3 7" id="KW-0812">Transmembrane</keyword>
<dbReference type="InterPro" id="IPR003838">
    <property type="entry name" value="ABC3_permease_C"/>
</dbReference>
<feature type="domain" description="MacB-like periplasmic core" evidence="9">
    <location>
        <begin position="21"/>
        <end position="290"/>
    </location>
</feature>
<dbReference type="EMBL" id="QMFB01000010">
    <property type="protein sequence ID" value="RAV19938.1"/>
    <property type="molecule type" value="Genomic_DNA"/>
</dbReference>
<proteinExistence type="inferred from homology"/>
<feature type="transmembrane region" description="Helical" evidence="7">
    <location>
        <begin position="20"/>
        <end position="42"/>
    </location>
</feature>
<dbReference type="Pfam" id="PF02687">
    <property type="entry name" value="FtsX"/>
    <property type="match status" value="1"/>
</dbReference>
<dbReference type="AlphaFoldDB" id="A0A329MK32"/>
<keyword evidence="11" id="KW-1185">Reference proteome</keyword>
<dbReference type="InterPro" id="IPR050250">
    <property type="entry name" value="Macrolide_Exporter_MacB"/>
</dbReference>
<sequence>MRLKDYFRLGWDQLRRRKVVTAMCAIGIAIGSSSIMVALAFGESISHYSEQQMGYYLKTDEITVTPMQRSSADNPDKIVQEPITEAKMGLIRSFPNVKSVASVSHVGSFAYTVDGSKKGYINELIATELDTLEAFGSEFQQGRPGDQDNVIVLEYGATVNLFDEKKREQDRARTESVNYRDRQAIPYPVYQKTIVLTPNSFRGDSEGVQKIVEIPVRVIAVLKRPEGQPDYMIEGQKKAYVSPALAQKIRAAMNPAEAVQSSGASGNREQLKVKVDTTSNVASVDALIQKLKLQTMTNLHQKERMNSEFAIIRLVFAGAGMFILFVASISIVVAMTMSTYQRRRQIGIMKVLGANLAQIRNMFIVESALLGLLGGLFGIMTSYWVIWGINYIVLRFSGSDPELLFISFWVLPVGMFFALLTGVLSGIFPAIKASRTDALSAIKRE</sequence>
<gene>
    <name evidence="10" type="ORF">DQG23_18625</name>
</gene>
<reference evidence="10 11" key="1">
    <citation type="journal article" date="2009" name="Int. J. Syst. Evol. Microbiol.">
        <title>Paenibacillus contaminans sp. nov., isolated from a contaminated laboratory plate.</title>
        <authorList>
            <person name="Chou J.H."/>
            <person name="Lee J.H."/>
            <person name="Lin M.C."/>
            <person name="Chang P.S."/>
            <person name="Arun A.B."/>
            <person name="Young C.C."/>
            <person name="Chen W.M."/>
        </authorList>
    </citation>
    <scope>NUCLEOTIDE SEQUENCE [LARGE SCALE GENOMIC DNA]</scope>
    <source>
        <strain evidence="10 11">CKOBP-6</strain>
    </source>
</reference>
<evidence type="ECO:0000256" key="5">
    <source>
        <dbReference type="ARBA" id="ARBA00023136"/>
    </source>
</evidence>
<dbReference type="GO" id="GO:0022857">
    <property type="term" value="F:transmembrane transporter activity"/>
    <property type="evidence" value="ECO:0007669"/>
    <property type="project" value="TreeGrafter"/>
</dbReference>
<dbReference type="GO" id="GO:0005886">
    <property type="term" value="C:plasma membrane"/>
    <property type="evidence" value="ECO:0007669"/>
    <property type="project" value="UniProtKB-SubCell"/>
</dbReference>
<dbReference type="OrthoDB" id="9770099at2"/>
<evidence type="ECO:0000259" key="8">
    <source>
        <dbReference type="Pfam" id="PF02687"/>
    </source>
</evidence>
<evidence type="ECO:0000256" key="6">
    <source>
        <dbReference type="ARBA" id="ARBA00038076"/>
    </source>
</evidence>
<dbReference type="PANTHER" id="PTHR30572">
    <property type="entry name" value="MEMBRANE COMPONENT OF TRANSPORTER-RELATED"/>
    <property type="match status" value="1"/>
</dbReference>
<evidence type="ECO:0000256" key="4">
    <source>
        <dbReference type="ARBA" id="ARBA00022989"/>
    </source>
</evidence>
<evidence type="ECO:0000313" key="11">
    <source>
        <dbReference type="Proteomes" id="UP000250369"/>
    </source>
</evidence>
<protein>
    <submittedName>
        <fullName evidence="10">ABC transporter permease</fullName>
    </submittedName>
</protein>
<comment type="subcellular location">
    <subcellularLocation>
        <location evidence="1">Cell membrane</location>
        <topology evidence="1">Multi-pass membrane protein</topology>
    </subcellularLocation>
</comment>
<keyword evidence="2" id="KW-1003">Cell membrane</keyword>
<comment type="caution">
    <text evidence="10">The sequence shown here is derived from an EMBL/GenBank/DDBJ whole genome shotgun (WGS) entry which is preliminary data.</text>
</comment>
<dbReference type="Proteomes" id="UP000250369">
    <property type="component" value="Unassembled WGS sequence"/>
</dbReference>
<feature type="domain" description="ABC3 transporter permease C-terminal" evidence="8">
    <location>
        <begin position="320"/>
        <end position="437"/>
    </location>
</feature>
<evidence type="ECO:0000256" key="2">
    <source>
        <dbReference type="ARBA" id="ARBA00022475"/>
    </source>
</evidence>
<accession>A0A329MK32</accession>
<dbReference type="InterPro" id="IPR025857">
    <property type="entry name" value="MacB_PCD"/>
</dbReference>
<keyword evidence="5 7" id="KW-0472">Membrane</keyword>
<name>A0A329MK32_9BACL</name>
<keyword evidence="4 7" id="KW-1133">Transmembrane helix</keyword>
<evidence type="ECO:0000259" key="9">
    <source>
        <dbReference type="Pfam" id="PF12704"/>
    </source>
</evidence>
<organism evidence="10 11">
    <name type="scientific">Paenibacillus contaminans</name>
    <dbReference type="NCBI Taxonomy" id="450362"/>
    <lineage>
        <taxon>Bacteria</taxon>
        <taxon>Bacillati</taxon>
        <taxon>Bacillota</taxon>
        <taxon>Bacilli</taxon>
        <taxon>Bacillales</taxon>
        <taxon>Paenibacillaceae</taxon>
        <taxon>Paenibacillus</taxon>
    </lineage>
</organism>
<feature type="transmembrane region" description="Helical" evidence="7">
    <location>
        <begin position="361"/>
        <end position="386"/>
    </location>
</feature>
<dbReference type="Pfam" id="PF12704">
    <property type="entry name" value="MacB_PCD"/>
    <property type="match status" value="1"/>
</dbReference>
<evidence type="ECO:0000313" key="10">
    <source>
        <dbReference type="EMBL" id="RAV19938.1"/>
    </source>
</evidence>
<dbReference type="RefSeq" id="WP_113032367.1">
    <property type="nucleotide sequence ID" value="NZ_QMFB01000010.1"/>
</dbReference>
<evidence type="ECO:0000256" key="3">
    <source>
        <dbReference type="ARBA" id="ARBA00022692"/>
    </source>
</evidence>
<evidence type="ECO:0000256" key="1">
    <source>
        <dbReference type="ARBA" id="ARBA00004651"/>
    </source>
</evidence>
<evidence type="ECO:0000256" key="7">
    <source>
        <dbReference type="SAM" id="Phobius"/>
    </source>
</evidence>